<gene>
    <name evidence="2" type="ORF">L211DRAFT_833969</name>
</gene>
<keyword evidence="3" id="KW-1185">Reference proteome</keyword>
<evidence type="ECO:0000313" key="3">
    <source>
        <dbReference type="Proteomes" id="UP000267821"/>
    </source>
</evidence>
<protein>
    <submittedName>
        <fullName evidence="2">Uncharacterized protein</fullName>
    </submittedName>
</protein>
<feature type="transmembrane region" description="Helical" evidence="1">
    <location>
        <begin position="52"/>
        <end position="70"/>
    </location>
</feature>
<name>A0A3N4LYK4_9PEZI</name>
<dbReference type="InParanoid" id="A0A3N4LYK4"/>
<dbReference type="Proteomes" id="UP000267821">
    <property type="component" value="Unassembled WGS sequence"/>
</dbReference>
<sequence length="73" mass="7818">MQIGGRQTWPGPPGGQCNFSHATSNFTTLPVLSSRYGTTISKMSANINPDQVALLSAAIMMLYYACLAAYDDT</sequence>
<evidence type="ECO:0000256" key="1">
    <source>
        <dbReference type="SAM" id="Phobius"/>
    </source>
</evidence>
<dbReference type="AlphaFoldDB" id="A0A3N4LYK4"/>
<proteinExistence type="predicted"/>
<reference evidence="2 3" key="1">
    <citation type="journal article" date="2018" name="Nat. Ecol. Evol.">
        <title>Pezizomycetes genomes reveal the molecular basis of ectomycorrhizal truffle lifestyle.</title>
        <authorList>
            <person name="Murat C."/>
            <person name="Payen T."/>
            <person name="Noel B."/>
            <person name="Kuo A."/>
            <person name="Morin E."/>
            <person name="Chen J."/>
            <person name="Kohler A."/>
            <person name="Krizsan K."/>
            <person name="Balestrini R."/>
            <person name="Da Silva C."/>
            <person name="Montanini B."/>
            <person name="Hainaut M."/>
            <person name="Levati E."/>
            <person name="Barry K.W."/>
            <person name="Belfiori B."/>
            <person name="Cichocki N."/>
            <person name="Clum A."/>
            <person name="Dockter R.B."/>
            <person name="Fauchery L."/>
            <person name="Guy J."/>
            <person name="Iotti M."/>
            <person name="Le Tacon F."/>
            <person name="Lindquist E.A."/>
            <person name="Lipzen A."/>
            <person name="Malagnac F."/>
            <person name="Mello A."/>
            <person name="Molinier V."/>
            <person name="Miyauchi S."/>
            <person name="Poulain J."/>
            <person name="Riccioni C."/>
            <person name="Rubini A."/>
            <person name="Sitrit Y."/>
            <person name="Splivallo R."/>
            <person name="Traeger S."/>
            <person name="Wang M."/>
            <person name="Zifcakova L."/>
            <person name="Wipf D."/>
            <person name="Zambonelli A."/>
            <person name="Paolocci F."/>
            <person name="Nowrousian M."/>
            <person name="Ottonello S."/>
            <person name="Baldrian P."/>
            <person name="Spatafora J.W."/>
            <person name="Henrissat B."/>
            <person name="Nagy L.G."/>
            <person name="Aury J.M."/>
            <person name="Wincker P."/>
            <person name="Grigoriev I.V."/>
            <person name="Bonfante P."/>
            <person name="Martin F.M."/>
        </authorList>
    </citation>
    <scope>NUCLEOTIDE SEQUENCE [LARGE SCALE GENOMIC DNA]</scope>
    <source>
        <strain evidence="2 3">ATCC MYA-4762</strain>
    </source>
</reference>
<keyword evidence="1" id="KW-0472">Membrane</keyword>
<keyword evidence="1" id="KW-1133">Transmembrane helix</keyword>
<accession>A0A3N4LYK4</accession>
<dbReference type="EMBL" id="ML121530">
    <property type="protein sequence ID" value="RPB27957.1"/>
    <property type="molecule type" value="Genomic_DNA"/>
</dbReference>
<evidence type="ECO:0000313" key="2">
    <source>
        <dbReference type="EMBL" id="RPB27957.1"/>
    </source>
</evidence>
<keyword evidence="1" id="KW-0812">Transmembrane</keyword>
<organism evidence="2 3">
    <name type="scientific">Terfezia boudieri ATCC MYA-4762</name>
    <dbReference type="NCBI Taxonomy" id="1051890"/>
    <lineage>
        <taxon>Eukaryota</taxon>
        <taxon>Fungi</taxon>
        <taxon>Dikarya</taxon>
        <taxon>Ascomycota</taxon>
        <taxon>Pezizomycotina</taxon>
        <taxon>Pezizomycetes</taxon>
        <taxon>Pezizales</taxon>
        <taxon>Pezizaceae</taxon>
        <taxon>Terfezia</taxon>
    </lineage>
</organism>